<sequence>MFNFVGKLLGPRGNSLKRLQEETGANMSILGKGSMRDKAKVFVCFWSVIDLKHCVSSWYTTQRFHVSVHFRRITTILHTLILLTHLGSDVYEFLWKLLLLVAAWGVSSFLLFVWRSVLAVKPRASQVTLKQMTEQMKNLENEKRELAENISAWVQKTNNAVKCLEDTIRQKKMLSEEALKFKENLKTIERVNEHLNDVQIARAKLQAVRDQNTKSPHLPGVSKTRSEGAMQRAVTTGDCSLEEGKKKMQDHHAASGSPKEREEDGFQRQVKKVRVLDEISGQRTMDTEGKVDMNGCGLVGKQQLLAAKEKAELAEEERRWYKIRLEECHGQMREAEITWRHQVTLAEKKAQDSSLRAQELEREISELRRENSDLRRENSSELRREVAHLKQRLDAICGWRQAEEYMRQEPTPGGPYRLHPPLRASGPGGTPVRNGTAFPAKEAEETKVTPWAGGPQPFQGPACVACPGCGPSSPSWAPAPGPPWCPVQPRPPPPAAPLDGVSVQHFPEEKGRESCWDEEGAAEPEIRKPEYASGAVGMAPQELTYHNTLTSDGGAHGAHYTLADVGPGPAPVWPGSARPPAAAPEAQVTPWAGGPQPFQGPACVACPGCGPSSPSWAPAPGPPWCPVQPRPPPPAAPLGHRGVPKSRFLGRILWCVLPDGTPSIITQRVLVTTTPTSVVANLVSATTTPTTTSYSSRWAGDGGTRVSQPPLASVSCGATWAEAQLGRSEDWPLPGKHDD</sequence>
<dbReference type="Proteomes" id="UP001732780">
    <property type="component" value="Chromosome 26"/>
</dbReference>
<keyword evidence="1" id="KW-1185">Reference proteome</keyword>
<accession>A0AC58PI76</accession>
<dbReference type="RefSeq" id="XP_074209731.1">
    <property type="nucleotide sequence ID" value="XM_074353630.1"/>
</dbReference>
<reference evidence="2" key="1">
    <citation type="submission" date="2025-08" db="UniProtKB">
        <authorList>
            <consortium name="RefSeq"/>
        </authorList>
    </citation>
    <scope>IDENTIFICATION</scope>
    <source>
        <tissue evidence="2">Blood</tissue>
    </source>
</reference>
<gene>
    <name evidence="2" type="primary">LOC141575136</name>
</gene>
<proteinExistence type="predicted"/>
<evidence type="ECO:0000313" key="1">
    <source>
        <dbReference type="Proteomes" id="UP001732780"/>
    </source>
</evidence>
<protein>
    <submittedName>
        <fullName evidence="2">Uncharacterized protein LOC141575136 isoform X9</fullName>
    </submittedName>
</protein>
<organism evidence="1 2">
    <name type="scientific">Camelus bactrianus</name>
    <name type="common">Bactrian camel</name>
    <dbReference type="NCBI Taxonomy" id="9837"/>
    <lineage>
        <taxon>Eukaryota</taxon>
        <taxon>Metazoa</taxon>
        <taxon>Chordata</taxon>
        <taxon>Craniata</taxon>
        <taxon>Vertebrata</taxon>
        <taxon>Euteleostomi</taxon>
        <taxon>Mammalia</taxon>
        <taxon>Eutheria</taxon>
        <taxon>Laurasiatheria</taxon>
        <taxon>Artiodactyla</taxon>
        <taxon>Tylopoda</taxon>
        <taxon>Camelidae</taxon>
        <taxon>Camelus</taxon>
    </lineage>
</organism>
<evidence type="ECO:0000313" key="2">
    <source>
        <dbReference type="RefSeq" id="XP_074209731.1"/>
    </source>
</evidence>
<name>A0AC58PI76_CAMBA</name>